<comment type="caution">
    <text evidence="1">The sequence shown here is derived from an EMBL/GenBank/DDBJ whole genome shotgun (WGS) entry which is preliminary data.</text>
</comment>
<name>A0AA41R2C8_9BACT</name>
<proteinExistence type="predicted"/>
<dbReference type="RefSeq" id="WP_246902892.1">
    <property type="nucleotide sequence ID" value="NZ_JALJRB010000002.1"/>
</dbReference>
<reference evidence="1" key="1">
    <citation type="submission" date="2022-04" db="EMBL/GenBank/DDBJ databases">
        <title>Desulfatitalea alkaliphila sp. nov., a novel anaerobic sulfate-reducing bacterium isolated from terrestrial mud volcano, Taman Peninsula, Russia.</title>
        <authorList>
            <person name="Khomyakova M.A."/>
            <person name="Merkel A.Y."/>
            <person name="Slobodkin A.I."/>
        </authorList>
    </citation>
    <scope>NUCLEOTIDE SEQUENCE</scope>
    <source>
        <strain evidence="1">M08but</strain>
    </source>
</reference>
<keyword evidence="2" id="KW-1185">Reference proteome</keyword>
<sequence>MTLLKAAESRAAAAAMGAMMNPVVSGTEWFCSGWALHSKLSLSIKSM</sequence>
<dbReference type="Proteomes" id="UP001165427">
    <property type="component" value="Unassembled WGS sequence"/>
</dbReference>
<accession>A0AA41R2C8</accession>
<dbReference type="EMBL" id="JALJRB010000002">
    <property type="protein sequence ID" value="MCJ8499526.1"/>
    <property type="molecule type" value="Genomic_DNA"/>
</dbReference>
<protein>
    <submittedName>
        <fullName evidence="1">Uncharacterized protein</fullName>
    </submittedName>
</protein>
<gene>
    <name evidence="1" type="ORF">MRX98_02990</name>
</gene>
<evidence type="ECO:0000313" key="2">
    <source>
        <dbReference type="Proteomes" id="UP001165427"/>
    </source>
</evidence>
<organism evidence="1 2">
    <name type="scientific">Desulfatitalea alkaliphila</name>
    <dbReference type="NCBI Taxonomy" id="2929485"/>
    <lineage>
        <taxon>Bacteria</taxon>
        <taxon>Pseudomonadati</taxon>
        <taxon>Thermodesulfobacteriota</taxon>
        <taxon>Desulfobacteria</taxon>
        <taxon>Desulfobacterales</taxon>
        <taxon>Desulfosarcinaceae</taxon>
        <taxon>Desulfatitalea</taxon>
    </lineage>
</organism>
<evidence type="ECO:0000313" key="1">
    <source>
        <dbReference type="EMBL" id="MCJ8499526.1"/>
    </source>
</evidence>
<dbReference type="AlphaFoldDB" id="A0AA41R2C8"/>